<feature type="domain" description="PKD/Chitinase" evidence="2">
    <location>
        <begin position="559"/>
        <end position="649"/>
    </location>
</feature>
<dbReference type="AlphaFoldDB" id="A0A1H5SR22"/>
<feature type="region of interest" description="Disordered" evidence="1">
    <location>
        <begin position="573"/>
        <end position="616"/>
    </location>
</feature>
<reference evidence="3 6" key="2">
    <citation type="journal article" date="2019" name="Nat. Commun.">
        <title>A new type of DNA phosphorothioation-based antiviral system in archaea.</title>
        <authorList>
            <person name="Xiong L."/>
            <person name="Liu S."/>
            <person name="Chen S."/>
            <person name="Xiao Y."/>
            <person name="Zhu B."/>
            <person name="Gao Y."/>
            <person name="Zhang Y."/>
            <person name="Chen B."/>
            <person name="Luo J."/>
            <person name="Deng Z."/>
            <person name="Chen X."/>
            <person name="Wang L."/>
            <person name="Chen S."/>
        </authorList>
    </citation>
    <scope>NUCLEOTIDE SEQUENCE [LARGE SCALE GENOMIC DNA]</scope>
    <source>
        <strain evidence="3 6">CGMCC 1.10331</strain>
    </source>
</reference>
<evidence type="ECO:0000313" key="5">
    <source>
        <dbReference type="Proteomes" id="UP000236740"/>
    </source>
</evidence>
<dbReference type="Pfam" id="PF22352">
    <property type="entry name" value="K319L-like_PKD"/>
    <property type="match status" value="2"/>
</dbReference>
<dbReference type="PANTHER" id="PTHR46182:SF2">
    <property type="entry name" value="FI19480P1"/>
    <property type="match status" value="1"/>
</dbReference>
<feature type="compositionally biased region" description="Polar residues" evidence="1">
    <location>
        <begin position="797"/>
        <end position="817"/>
    </location>
</feature>
<keyword evidence="5" id="KW-1185">Reference proteome</keyword>
<dbReference type="Proteomes" id="UP000236740">
    <property type="component" value="Unassembled WGS sequence"/>
</dbReference>
<feature type="domain" description="PKD/Chitinase" evidence="2">
    <location>
        <begin position="767"/>
        <end position="857"/>
    </location>
</feature>
<dbReference type="Pfam" id="PF07705">
    <property type="entry name" value="CARDB"/>
    <property type="match status" value="1"/>
</dbReference>
<feature type="compositionally biased region" description="Polar residues" evidence="1">
    <location>
        <begin position="454"/>
        <end position="464"/>
    </location>
</feature>
<dbReference type="SMART" id="SM00089">
    <property type="entry name" value="PKD"/>
    <property type="match status" value="2"/>
</dbReference>
<dbReference type="OrthoDB" id="343265at2157"/>
<evidence type="ECO:0000259" key="2">
    <source>
        <dbReference type="SMART" id="SM00089"/>
    </source>
</evidence>
<feature type="region of interest" description="Disordered" evidence="1">
    <location>
        <begin position="430"/>
        <end position="497"/>
    </location>
</feature>
<dbReference type="InterPro" id="IPR011635">
    <property type="entry name" value="CARDB"/>
</dbReference>
<feature type="compositionally biased region" description="Polar residues" evidence="1">
    <location>
        <begin position="473"/>
        <end position="486"/>
    </location>
</feature>
<name>A0A1H5SR22_9EURY</name>
<dbReference type="SUPFAM" id="SSF49299">
    <property type="entry name" value="PKD domain"/>
    <property type="match status" value="2"/>
</dbReference>
<feature type="compositionally biased region" description="Polar residues" evidence="1">
    <location>
        <begin position="778"/>
        <end position="790"/>
    </location>
</feature>
<dbReference type="GeneID" id="39857914"/>
<feature type="compositionally biased region" description="Polar residues" evidence="1">
    <location>
        <begin position="593"/>
        <end position="605"/>
    </location>
</feature>
<evidence type="ECO:0000256" key="1">
    <source>
        <dbReference type="SAM" id="MobiDB-lite"/>
    </source>
</evidence>
<dbReference type="Proteomes" id="UP000296733">
    <property type="component" value="Chromosome"/>
</dbReference>
<dbReference type="KEGG" id="hlm:DV707_07455"/>
<gene>
    <name evidence="3" type="ORF">DV707_07455</name>
    <name evidence="4" type="ORF">SAMN04488133_0053</name>
</gene>
<sequence>MSVTDNKFTLDTKSIIVLTVAALVAVGSIGGAAAGVGSLGGLQMVTAQEEESKETAVRLEPSSATVNPGQTTTYDVVVQDPVATPNGSIAAYELTVWIEESQVASITDFSIVGDPGLADVNEDPSNSSVRVSVALANISGTDNVSIGTVTVRGQAPGNSDIGLSVNSLGDPEGNSYTVTETPGASITVESPGQPESDPADFEVSNLQAPSSAMQGDLIDVSADVENVGDSEGTQTVGFRIGSGSLESDDDFLTQEVTLESGETETVTFSDIDTSSRSPGDYTHGIFTANDSETATITIEERPETSVSLQPSTATVDTGETTTYDVVADSASEGVGAYNFTVSVADTSVASITDAEALANASTTDVSVASDGSSVEVVGAMADTSDTGSVTIGNVTVEGVDPGNSAVGLSVEALGTQAGDGYEVTDTSGASITVEAPGGDPGPSPDPGPADFGVSNLQAPSSATVGDSIDVSAEITNTGDSEGTQSVDFRLDQNDNDDLETNETLDSQNVTLGAGESTTVTFSDIDTSGLEPGEYTHGVATANETATATIELTAANEPPTADAGEDQTVVEEASVTLDASDSTDPDDDSLAYAWTQTDGPNVSLPDSSAADPSFTAPDVDEETTLTFEVEVSDGEGGTDTDEVTVTVLPAEEEAFFAVTSLDVPAEVQQGESVEVTGEITNTGDVEETQTVEVRIDFDRDGTPETVQSRSITLAGGESTSLTLTRTVPPAVSPGTYTGGLFTDDDSETATVTVVPPSQGPPEENEPPTADAGDDRTVSEESTVTLDASGSTDPDGDSLSYTWTQTDGPDVSLSDSSAADPSFTAPLVDDETTLTFEVEVSDGEGGTDTDAVTVTVEPVETAGAFFEVTALHVPDRAAQGESVEATGEITNTGDAEGTQTVEVRIDVDGDGTPETIRSRSITLSAGESYSMTATRTVPTDLEPGTYTGGLFTEDSSLTDTIEIVAAQPDERFTRDEIAQAKYGYDFDELSDETSREVEELYNRQPFADGAHPEDVKTRDEIAQERHDRDFDELSRETTVEIQSDFDAQFGDTGDDAEYTRDEIAQAKYGHDFDELSTETSGQVEELYNRQPFADGASPSEVQTREEIANQKYGMDLDELSRETRLEIEGTYHEQFAASTEGSEQSPE</sequence>
<evidence type="ECO:0000313" key="4">
    <source>
        <dbReference type="EMBL" id="SEF53009.1"/>
    </source>
</evidence>
<dbReference type="InterPro" id="IPR013783">
    <property type="entry name" value="Ig-like_fold"/>
</dbReference>
<dbReference type="GO" id="GO:0016020">
    <property type="term" value="C:membrane"/>
    <property type="evidence" value="ECO:0007669"/>
    <property type="project" value="TreeGrafter"/>
</dbReference>
<dbReference type="Gene3D" id="2.60.40.10">
    <property type="entry name" value="Immunoglobulins"/>
    <property type="match status" value="6"/>
</dbReference>
<dbReference type="RefSeq" id="WP_103989889.1">
    <property type="nucleotide sequence ID" value="NZ_CP031311.1"/>
</dbReference>
<dbReference type="InterPro" id="IPR022409">
    <property type="entry name" value="PKD/Chitinase_dom"/>
</dbReference>
<feature type="region of interest" description="Disordered" evidence="1">
    <location>
        <begin position="752"/>
        <end position="823"/>
    </location>
</feature>
<feature type="region of interest" description="Disordered" evidence="1">
    <location>
        <begin position="726"/>
        <end position="745"/>
    </location>
</feature>
<evidence type="ECO:0000313" key="3">
    <source>
        <dbReference type="EMBL" id="QCC47509.1"/>
    </source>
</evidence>
<proteinExistence type="predicted"/>
<organism evidence="4 5">
    <name type="scientific">Halobellus limi</name>
    <dbReference type="NCBI Taxonomy" id="699433"/>
    <lineage>
        <taxon>Archaea</taxon>
        <taxon>Methanobacteriati</taxon>
        <taxon>Methanobacteriota</taxon>
        <taxon>Stenosarchaea group</taxon>
        <taxon>Halobacteria</taxon>
        <taxon>Halobacteriales</taxon>
        <taxon>Haloferacaceae</taxon>
        <taxon>Halobellus</taxon>
    </lineage>
</organism>
<dbReference type="PANTHER" id="PTHR46182">
    <property type="entry name" value="FI19480P1"/>
    <property type="match status" value="1"/>
</dbReference>
<accession>A0A1H5SR22</accession>
<dbReference type="CDD" id="cd00146">
    <property type="entry name" value="PKD"/>
    <property type="match status" value="1"/>
</dbReference>
<dbReference type="EMBL" id="CP031311">
    <property type="protein sequence ID" value="QCC47509.1"/>
    <property type="molecule type" value="Genomic_DNA"/>
</dbReference>
<dbReference type="InterPro" id="IPR029865">
    <property type="entry name" value="KIAA0319-like"/>
</dbReference>
<evidence type="ECO:0000313" key="6">
    <source>
        <dbReference type="Proteomes" id="UP000296733"/>
    </source>
</evidence>
<dbReference type="GO" id="GO:0031410">
    <property type="term" value="C:cytoplasmic vesicle"/>
    <property type="evidence" value="ECO:0007669"/>
    <property type="project" value="TreeGrafter"/>
</dbReference>
<reference evidence="4 5" key="1">
    <citation type="submission" date="2016-10" db="EMBL/GenBank/DDBJ databases">
        <authorList>
            <person name="de Groot N.N."/>
        </authorList>
    </citation>
    <scope>NUCLEOTIDE SEQUENCE [LARGE SCALE GENOMIC DNA]</scope>
    <source>
        <strain evidence="4 5">CGMCC 1.10331</strain>
    </source>
</reference>
<protein>
    <submittedName>
        <fullName evidence="4">CARDB protein</fullName>
    </submittedName>
</protein>
<dbReference type="EMBL" id="FNVN01000001">
    <property type="protein sequence ID" value="SEF53009.1"/>
    <property type="molecule type" value="Genomic_DNA"/>
</dbReference>
<dbReference type="InterPro" id="IPR035986">
    <property type="entry name" value="PKD_dom_sf"/>
</dbReference>